<protein>
    <submittedName>
        <fullName evidence="1">Uncharacterized protein</fullName>
    </submittedName>
</protein>
<dbReference type="EMBL" id="JBBPBN010000010">
    <property type="protein sequence ID" value="KAK9030202.1"/>
    <property type="molecule type" value="Genomic_DNA"/>
</dbReference>
<organism evidence="1 2">
    <name type="scientific">Hibiscus sabdariffa</name>
    <name type="common">roselle</name>
    <dbReference type="NCBI Taxonomy" id="183260"/>
    <lineage>
        <taxon>Eukaryota</taxon>
        <taxon>Viridiplantae</taxon>
        <taxon>Streptophyta</taxon>
        <taxon>Embryophyta</taxon>
        <taxon>Tracheophyta</taxon>
        <taxon>Spermatophyta</taxon>
        <taxon>Magnoliopsida</taxon>
        <taxon>eudicotyledons</taxon>
        <taxon>Gunneridae</taxon>
        <taxon>Pentapetalae</taxon>
        <taxon>rosids</taxon>
        <taxon>malvids</taxon>
        <taxon>Malvales</taxon>
        <taxon>Malvaceae</taxon>
        <taxon>Malvoideae</taxon>
        <taxon>Hibiscus</taxon>
    </lineage>
</organism>
<sequence>MGSLASPTLKGHINIWERSGSKEHSLAFYYSGTCGQNDDFTHEDYLNQRRRGWGFWTFPPYHEITLKRPPKPEKGQFQYGLWLKVVVKPKGENLDAPKLMIVHFNFATTWQGQRKFMEFVGENEVTVGANMIRCKAVVISEMRNISVKRSLQGENKVCNPIGSKKTKSGSSESF</sequence>
<proteinExistence type="predicted"/>
<gene>
    <name evidence="1" type="ORF">V6N11_031632</name>
</gene>
<evidence type="ECO:0000313" key="2">
    <source>
        <dbReference type="Proteomes" id="UP001396334"/>
    </source>
</evidence>
<reference evidence="1 2" key="1">
    <citation type="journal article" date="2024" name="G3 (Bethesda)">
        <title>Genome assembly of Hibiscus sabdariffa L. provides insights into metabolisms of medicinal natural products.</title>
        <authorList>
            <person name="Kim T."/>
        </authorList>
    </citation>
    <scope>NUCLEOTIDE SEQUENCE [LARGE SCALE GENOMIC DNA]</scope>
    <source>
        <strain evidence="1">TK-2024</strain>
        <tissue evidence="1">Old leaves</tissue>
    </source>
</reference>
<accession>A0ABR2SZ14</accession>
<name>A0ABR2SZ14_9ROSI</name>
<evidence type="ECO:0000313" key="1">
    <source>
        <dbReference type="EMBL" id="KAK9030202.1"/>
    </source>
</evidence>
<keyword evidence="2" id="KW-1185">Reference proteome</keyword>
<dbReference type="Proteomes" id="UP001396334">
    <property type="component" value="Unassembled WGS sequence"/>
</dbReference>
<comment type="caution">
    <text evidence="1">The sequence shown here is derived from an EMBL/GenBank/DDBJ whole genome shotgun (WGS) entry which is preliminary data.</text>
</comment>